<evidence type="ECO:0000256" key="4">
    <source>
        <dbReference type="ARBA" id="ARBA00023004"/>
    </source>
</evidence>
<dbReference type="OrthoDB" id="9808591at2"/>
<feature type="domain" description="4Fe4S-binding SPASM" evidence="6">
    <location>
        <begin position="341"/>
        <end position="401"/>
    </location>
</feature>
<dbReference type="SUPFAM" id="SSF102114">
    <property type="entry name" value="Radical SAM enzymes"/>
    <property type="match status" value="1"/>
</dbReference>
<comment type="caution">
    <text evidence="7">The sequence shown here is derived from an EMBL/GenBank/DDBJ whole genome shotgun (WGS) entry which is preliminary data.</text>
</comment>
<dbReference type="EMBL" id="WHYR01000026">
    <property type="protein sequence ID" value="MQL52655.1"/>
    <property type="molecule type" value="Genomic_DNA"/>
</dbReference>
<dbReference type="InterPro" id="IPR007197">
    <property type="entry name" value="rSAM"/>
</dbReference>
<dbReference type="SFLD" id="SFLDG01067">
    <property type="entry name" value="SPASM/twitch_domain_containing"/>
    <property type="match status" value="1"/>
</dbReference>
<keyword evidence="5" id="KW-0411">Iron-sulfur</keyword>
<keyword evidence="2" id="KW-0949">S-adenosyl-L-methionine</keyword>
<protein>
    <submittedName>
        <fullName evidence="7">Thioether cross-link-forming SCIFF peptide maturase</fullName>
    </submittedName>
</protein>
<dbReference type="InterPro" id="IPR047602">
    <property type="entry name" value="SPASM_CteB-like"/>
</dbReference>
<dbReference type="RefSeq" id="WP_152946994.1">
    <property type="nucleotide sequence ID" value="NZ_WHYR01000026.1"/>
</dbReference>
<proteinExistence type="predicted"/>
<evidence type="ECO:0000313" key="7">
    <source>
        <dbReference type="EMBL" id="MQL52655.1"/>
    </source>
</evidence>
<dbReference type="Gene3D" id="3.20.20.70">
    <property type="entry name" value="Aldolase class I"/>
    <property type="match status" value="1"/>
</dbReference>
<dbReference type="Pfam" id="PF13186">
    <property type="entry name" value="SPASM"/>
    <property type="match status" value="1"/>
</dbReference>
<dbReference type="SFLD" id="SFLDG01384">
    <property type="entry name" value="thioether_bond_formation_requi"/>
    <property type="match status" value="1"/>
</dbReference>
<dbReference type="GO" id="GO:0051536">
    <property type="term" value="F:iron-sulfur cluster binding"/>
    <property type="evidence" value="ECO:0007669"/>
    <property type="project" value="UniProtKB-KW"/>
</dbReference>
<dbReference type="SFLD" id="SFLDS00029">
    <property type="entry name" value="Radical_SAM"/>
    <property type="match status" value="1"/>
</dbReference>
<evidence type="ECO:0000256" key="5">
    <source>
        <dbReference type="ARBA" id="ARBA00023014"/>
    </source>
</evidence>
<sequence length="447" mass="49960">MIHKFIFNGQRMVLDVNSGALHLVDELTWHLLDDYEKHDGRELVDKYSRRYPRVEVEEALEEIAGLVGEGLLFSPDPLNGHYDPPQNEVVKALCLHLAHDCNLACRYCFAGQGHFGGDGGLMPFTVGRQALDFLFAASGPRRHVEVDFFGGEPLLNFNVLRELVAYGRRRAGELGKIIKFTVTTNAVLLTPAIGRYFNEEGLAVVLSLDGRPPVHDAMRPFPGGRGSYDLVLNNIRNFVASRPGGEYYVRGTFTRHNLDFTRDVLHLAGLGFEHISMEPVVAPCDEDYALQMADVPRICAEYEKLAGQLLDRAARGRRINFFHFNIDPDGGPCLPRRLTGCGAGREYLAVSPDGRLYPCHQFVGRPGYCLGDVWQGLVHPELVAEFRSCHVYSKEDCRQCWARFYCSGGCHANAHAFHGTIFKPYEVACALVKKRIECALYLKAVTA</sequence>
<accession>A0A6N7IRB2</accession>
<dbReference type="InterPro" id="IPR023885">
    <property type="entry name" value="4Fe4S-binding_SPASM_dom"/>
</dbReference>
<evidence type="ECO:0000256" key="3">
    <source>
        <dbReference type="ARBA" id="ARBA00022723"/>
    </source>
</evidence>
<dbReference type="Pfam" id="PF13353">
    <property type="entry name" value="Fer4_12"/>
    <property type="match status" value="1"/>
</dbReference>
<dbReference type="PANTHER" id="PTHR43273">
    <property type="entry name" value="ANAEROBIC SULFATASE-MATURATING ENZYME HOMOLOG ASLB-RELATED"/>
    <property type="match status" value="1"/>
</dbReference>
<dbReference type="InterPro" id="IPR023867">
    <property type="entry name" value="Sulphatase_maturase_rSAM"/>
</dbReference>
<dbReference type="NCBIfam" id="TIGR03974">
    <property type="entry name" value="rSAM_six_Cys"/>
    <property type="match status" value="1"/>
</dbReference>
<evidence type="ECO:0000313" key="8">
    <source>
        <dbReference type="Proteomes" id="UP000441717"/>
    </source>
</evidence>
<dbReference type="NCBIfam" id="TIGR04085">
    <property type="entry name" value="rSAM_more_4Fe4S"/>
    <property type="match status" value="1"/>
</dbReference>
<keyword evidence="8" id="KW-1185">Reference proteome</keyword>
<evidence type="ECO:0000256" key="2">
    <source>
        <dbReference type="ARBA" id="ARBA00022691"/>
    </source>
</evidence>
<dbReference type="CDD" id="cd21124">
    <property type="entry name" value="SPASM_CteB-like"/>
    <property type="match status" value="1"/>
</dbReference>
<dbReference type="InterPro" id="IPR013785">
    <property type="entry name" value="Aldolase_TIM"/>
</dbReference>
<name>A0A6N7IRB2_9FIRM</name>
<comment type="cofactor">
    <cofactor evidence="1">
        <name>[4Fe-4S] cluster</name>
        <dbReference type="ChEBI" id="CHEBI:49883"/>
    </cofactor>
</comment>
<dbReference type="CDD" id="cd01335">
    <property type="entry name" value="Radical_SAM"/>
    <property type="match status" value="1"/>
</dbReference>
<dbReference type="InterPro" id="IPR058240">
    <property type="entry name" value="rSAM_sf"/>
</dbReference>
<dbReference type="SFLD" id="SFLDG01386">
    <property type="entry name" value="main_SPASM_domain-containing"/>
    <property type="match status" value="1"/>
</dbReference>
<dbReference type="GO" id="GO:0046872">
    <property type="term" value="F:metal ion binding"/>
    <property type="evidence" value="ECO:0007669"/>
    <property type="project" value="UniProtKB-KW"/>
</dbReference>
<dbReference type="PANTHER" id="PTHR43273:SF8">
    <property type="entry name" value="RADICAL SAM DOMAIN PROTEIN"/>
    <property type="match status" value="1"/>
</dbReference>
<gene>
    <name evidence="7" type="primary">scfB</name>
    <name evidence="7" type="ORF">GFC01_10355</name>
</gene>
<keyword evidence="4" id="KW-0408">Iron</keyword>
<reference evidence="7 8" key="1">
    <citation type="submission" date="2019-10" db="EMBL/GenBank/DDBJ databases">
        <title>Comparative genomics of sulfur disproportionating microorganisms.</title>
        <authorList>
            <person name="Ward L.M."/>
            <person name="Bertran E."/>
            <person name="Johnston D."/>
        </authorList>
    </citation>
    <scope>NUCLEOTIDE SEQUENCE [LARGE SCALE GENOMIC DNA]</scope>
    <source>
        <strain evidence="7 8">DSM 14055</strain>
    </source>
</reference>
<dbReference type="GO" id="GO:0016491">
    <property type="term" value="F:oxidoreductase activity"/>
    <property type="evidence" value="ECO:0007669"/>
    <property type="project" value="InterPro"/>
</dbReference>
<evidence type="ECO:0000259" key="6">
    <source>
        <dbReference type="Pfam" id="PF13186"/>
    </source>
</evidence>
<dbReference type="AlphaFoldDB" id="A0A6N7IRB2"/>
<dbReference type="InterPro" id="IPR024025">
    <property type="entry name" value="SCIFF_rSAM_maturase"/>
</dbReference>
<dbReference type="Proteomes" id="UP000441717">
    <property type="component" value="Unassembled WGS sequence"/>
</dbReference>
<keyword evidence="3" id="KW-0479">Metal-binding</keyword>
<evidence type="ECO:0000256" key="1">
    <source>
        <dbReference type="ARBA" id="ARBA00001966"/>
    </source>
</evidence>
<organism evidence="7 8">
    <name type="scientific">Desulfofundulus thermobenzoicus</name>
    <dbReference type="NCBI Taxonomy" id="29376"/>
    <lineage>
        <taxon>Bacteria</taxon>
        <taxon>Bacillati</taxon>
        <taxon>Bacillota</taxon>
        <taxon>Clostridia</taxon>
        <taxon>Eubacteriales</taxon>
        <taxon>Peptococcaceae</taxon>
        <taxon>Desulfofundulus</taxon>
    </lineage>
</organism>